<evidence type="ECO:0000313" key="2">
    <source>
        <dbReference type="EMBL" id="GJT04196.1"/>
    </source>
</evidence>
<evidence type="ECO:0000313" key="3">
    <source>
        <dbReference type="Proteomes" id="UP001151760"/>
    </source>
</evidence>
<evidence type="ECO:0000256" key="1">
    <source>
        <dbReference type="SAM" id="MobiDB-lite"/>
    </source>
</evidence>
<protein>
    <submittedName>
        <fullName evidence="2">Uncharacterized protein</fullName>
    </submittedName>
</protein>
<keyword evidence="3" id="KW-1185">Reference proteome</keyword>
<accession>A0ABQ5APG5</accession>
<organism evidence="2 3">
    <name type="scientific">Tanacetum coccineum</name>
    <dbReference type="NCBI Taxonomy" id="301880"/>
    <lineage>
        <taxon>Eukaryota</taxon>
        <taxon>Viridiplantae</taxon>
        <taxon>Streptophyta</taxon>
        <taxon>Embryophyta</taxon>
        <taxon>Tracheophyta</taxon>
        <taxon>Spermatophyta</taxon>
        <taxon>Magnoliopsida</taxon>
        <taxon>eudicotyledons</taxon>
        <taxon>Gunneridae</taxon>
        <taxon>Pentapetalae</taxon>
        <taxon>asterids</taxon>
        <taxon>campanulids</taxon>
        <taxon>Asterales</taxon>
        <taxon>Asteraceae</taxon>
        <taxon>Asteroideae</taxon>
        <taxon>Anthemideae</taxon>
        <taxon>Anthemidinae</taxon>
        <taxon>Tanacetum</taxon>
    </lineage>
</organism>
<feature type="region of interest" description="Disordered" evidence="1">
    <location>
        <begin position="1"/>
        <end position="41"/>
    </location>
</feature>
<dbReference type="EMBL" id="BQNB010012490">
    <property type="protein sequence ID" value="GJT04196.1"/>
    <property type="molecule type" value="Genomic_DNA"/>
</dbReference>
<name>A0ABQ5APG5_9ASTR</name>
<reference evidence="2" key="2">
    <citation type="submission" date="2022-01" db="EMBL/GenBank/DDBJ databases">
        <authorList>
            <person name="Yamashiro T."/>
            <person name="Shiraishi A."/>
            <person name="Satake H."/>
            <person name="Nakayama K."/>
        </authorList>
    </citation>
    <scope>NUCLEOTIDE SEQUENCE</scope>
</reference>
<dbReference type="Proteomes" id="UP001151760">
    <property type="component" value="Unassembled WGS sequence"/>
</dbReference>
<comment type="caution">
    <text evidence="2">The sequence shown here is derived from an EMBL/GenBank/DDBJ whole genome shotgun (WGS) entry which is preliminary data.</text>
</comment>
<gene>
    <name evidence="2" type="ORF">Tco_0838658</name>
</gene>
<proteinExistence type="predicted"/>
<reference evidence="2" key="1">
    <citation type="journal article" date="2022" name="Int. J. Mol. Sci.">
        <title>Draft Genome of Tanacetum Coccineum: Genomic Comparison of Closely Related Tanacetum-Family Plants.</title>
        <authorList>
            <person name="Yamashiro T."/>
            <person name="Shiraishi A."/>
            <person name="Nakayama K."/>
            <person name="Satake H."/>
        </authorList>
    </citation>
    <scope>NUCLEOTIDE SEQUENCE</scope>
</reference>
<sequence>MGRDQAVEPVDLVGHAEPFNDDARPHPAKKTKSDTTTSIEGSNSINLFRDVNMLCKPSFVSNGEPRNRLIMEYLMKIRQKAHILEHKQRHLKITVLTSYTPYPSRKIRRICACTSQETTKIQRPIRPYPFSRMIPYSDQLNTAYRSSDTVTEAGFSYLICVLDFLYYFSSEQILLIFLPLLHIILISCEKIKEVMADIQTKTTMKEFTTNDKANYYSVIKSIMVNGKRAYELKGKFLDDLHDNAFSGTSEEDAMEHIEYFLKISNDYEGVANEEFFDVEEANNDDQQEMDMELFIHDIEITKTYEDYENELNDELEELWSKDGVPYEICDHICEPFRFKNGKAKWPTCNSNKDGFCNKGELPRMVRVGYATYFQDYEWYSELGDGSLKEEALKQKAIYEKSWGDTSQSVINFCAWLKRSFRNFHELDYELLVKLQDYWWKVNDHECSLFSDWRNHIQGPYANYYKKFLDKEEHEDKDKHGLFDNQKRTVYNIRRFEMIKYSLGENEEYVSIKEHEYDDLTSTNEDVCRTYQEMFHRMDEG</sequence>